<keyword evidence="6" id="KW-1185">Reference proteome</keyword>
<feature type="domain" description="Glycoside hydrolase family 5" evidence="4">
    <location>
        <begin position="54"/>
        <end position="318"/>
    </location>
</feature>
<sequence length="517" mass="58114">MSGFNIVGKRIFAPDGSEFIPRGFNFLGYRYGKTNQRAGTVWINGQPRVIGPYIEDSMVYAEAWGVNTIRVCCNPLNTTLGGDTRAESIANAVEEITSRGIVCMLEYCHHVNGQAAGYILSSTTNPSLQQVADIGAEYAELYKDNPYVWLEPINEPGNMNPASQLDSWARMYQVLIKAIRDTGKTNPIVCNGLFFGQEGVSYNANPVPTGSSAILSRGRSLLSFRDPNNPYAPIANYNNILFGIHVYETWGLDTDSYTQEQYTEKLRNYINRVHELDLAIFLGEFGSDNNLNPTEKATQASYAISREKRIGALYWDYHGDTGAGRGLTPTYVIDNKNIQGGYTITPLDGTKPTNLRPSNGGRHNGEDFWNWLRYWDNTLYKSTLKIGGVNYFGKIHTVLGLSKALSDTTIRKLSDFIYKIQLPSDSSPYPISEYFVLREDGGYLLREDGTYLLTEDSEIIYGSLLREDGDFILREDGTYLLREDNINTINLGILREDNTFLLREDNSFILREDTVIN</sequence>
<dbReference type="Pfam" id="PF00150">
    <property type="entry name" value="Cellulase"/>
    <property type="match status" value="1"/>
</dbReference>
<name>A0ABR8ABF9_9CYAN</name>
<evidence type="ECO:0000256" key="1">
    <source>
        <dbReference type="ARBA" id="ARBA00022801"/>
    </source>
</evidence>
<dbReference type="SUPFAM" id="SSF51445">
    <property type="entry name" value="(Trans)glycosidases"/>
    <property type="match status" value="1"/>
</dbReference>
<dbReference type="Gene3D" id="3.20.20.80">
    <property type="entry name" value="Glycosidases"/>
    <property type="match status" value="1"/>
</dbReference>
<accession>A0ABR8ABF9</accession>
<keyword evidence="1 3" id="KW-0378">Hydrolase</keyword>
<dbReference type="InterPro" id="IPR017853">
    <property type="entry name" value="GH"/>
</dbReference>
<evidence type="ECO:0000259" key="4">
    <source>
        <dbReference type="Pfam" id="PF00150"/>
    </source>
</evidence>
<keyword evidence="2 3" id="KW-0326">Glycosidase</keyword>
<dbReference type="PANTHER" id="PTHR34142:SF1">
    <property type="entry name" value="GLYCOSIDE HYDROLASE FAMILY 5 DOMAIN-CONTAINING PROTEIN"/>
    <property type="match status" value="1"/>
</dbReference>
<dbReference type="PANTHER" id="PTHR34142">
    <property type="entry name" value="ENDO-BETA-1,4-GLUCANASE A"/>
    <property type="match status" value="1"/>
</dbReference>
<reference evidence="5 6" key="1">
    <citation type="journal article" date="2020" name="ISME J.">
        <title>Comparative genomics reveals insights into cyanobacterial evolution and habitat adaptation.</title>
        <authorList>
            <person name="Chen M.Y."/>
            <person name="Teng W.K."/>
            <person name="Zhao L."/>
            <person name="Hu C.X."/>
            <person name="Zhou Y.K."/>
            <person name="Han B.P."/>
            <person name="Song L.R."/>
            <person name="Shu W.S."/>
        </authorList>
    </citation>
    <scope>NUCLEOTIDE SEQUENCE [LARGE SCALE GENOMIC DNA]</scope>
    <source>
        <strain evidence="5 6">FACHB-288</strain>
    </source>
</reference>
<evidence type="ECO:0000256" key="2">
    <source>
        <dbReference type="ARBA" id="ARBA00023295"/>
    </source>
</evidence>
<dbReference type="Proteomes" id="UP000658514">
    <property type="component" value="Unassembled WGS sequence"/>
</dbReference>
<dbReference type="EMBL" id="JACJQH010000019">
    <property type="protein sequence ID" value="MBD2196628.1"/>
    <property type="molecule type" value="Genomic_DNA"/>
</dbReference>
<evidence type="ECO:0000256" key="3">
    <source>
        <dbReference type="RuleBase" id="RU361153"/>
    </source>
</evidence>
<gene>
    <name evidence="5" type="ORF">H6G24_14145</name>
</gene>
<protein>
    <submittedName>
        <fullName evidence="5">Cellulase family glycosylhydrolase</fullName>
    </submittedName>
</protein>
<dbReference type="RefSeq" id="WP_190548510.1">
    <property type="nucleotide sequence ID" value="NZ_CAWPNO010000050.1"/>
</dbReference>
<comment type="caution">
    <text evidence="5">The sequence shown here is derived from an EMBL/GenBank/DDBJ whole genome shotgun (WGS) entry which is preliminary data.</text>
</comment>
<proteinExistence type="inferred from homology"/>
<evidence type="ECO:0000313" key="6">
    <source>
        <dbReference type="Proteomes" id="UP000658514"/>
    </source>
</evidence>
<evidence type="ECO:0000313" key="5">
    <source>
        <dbReference type="EMBL" id="MBD2196628.1"/>
    </source>
</evidence>
<organism evidence="5 6">
    <name type="scientific">Calothrix parietina FACHB-288</name>
    <dbReference type="NCBI Taxonomy" id="2692896"/>
    <lineage>
        <taxon>Bacteria</taxon>
        <taxon>Bacillati</taxon>
        <taxon>Cyanobacteriota</taxon>
        <taxon>Cyanophyceae</taxon>
        <taxon>Nostocales</taxon>
        <taxon>Calotrichaceae</taxon>
        <taxon>Calothrix</taxon>
    </lineage>
</organism>
<comment type="similarity">
    <text evidence="3">Belongs to the glycosyl hydrolase 5 (cellulase A) family.</text>
</comment>
<dbReference type="InterPro" id="IPR001547">
    <property type="entry name" value="Glyco_hydro_5"/>
</dbReference>